<dbReference type="Pfam" id="PF12412">
    <property type="entry name" value="DUF3667"/>
    <property type="match status" value="1"/>
</dbReference>
<accession>A0A6C0GQ30</accession>
<keyword evidence="1" id="KW-1133">Transmembrane helix</keyword>
<proteinExistence type="predicted"/>
<dbReference type="EMBL" id="CP048222">
    <property type="protein sequence ID" value="QHT70037.1"/>
    <property type="molecule type" value="Genomic_DNA"/>
</dbReference>
<feature type="transmembrane region" description="Helical" evidence="1">
    <location>
        <begin position="300"/>
        <end position="320"/>
    </location>
</feature>
<keyword evidence="1" id="KW-0472">Membrane</keyword>
<sequence length="357" mass="40860">MLLARRKKSNCQNCHYPLLENYSYCPNCGQENSDKLVSFTTLAAEVVNNYIAYDSRLGRTIIPFLFKPGLLTNEFIAGKRIKYMHPLRLYFIVSFFYFLIFSIVVSSQINVNEPAFRFGGDVKVPSADSLNREIGNEISTGLLESEALSGEEKHIADSIVKNLPKSQVVVPEKTDTGAVIRSGEKDVNLDKLVKTPGITPEQILDSLDQEKSWLNLLLAKQGIKLANEKGNTIVNYLISKASLMMFLLLPFFALILKLFYIRTKRLYIEHIIFTLHIHTFLFFILSVALLIDYFWPNGLIFTLSGILVFVYFLLSFRSVYHQGWFKTLLKMFILFISYAFSFSVFMVITIILSLLLF</sequence>
<evidence type="ECO:0000313" key="2">
    <source>
        <dbReference type="EMBL" id="QHT70037.1"/>
    </source>
</evidence>
<dbReference type="RefSeq" id="WP_162446020.1">
    <property type="nucleotide sequence ID" value="NZ_CP048222.1"/>
</dbReference>
<feature type="transmembrane region" description="Helical" evidence="1">
    <location>
        <begin position="332"/>
        <end position="356"/>
    </location>
</feature>
<protein>
    <submittedName>
        <fullName evidence="2">DUF3667 domain-containing protein</fullName>
    </submittedName>
</protein>
<gene>
    <name evidence="2" type="ORF">GXP67_27030</name>
</gene>
<dbReference type="Proteomes" id="UP000480178">
    <property type="component" value="Chromosome"/>
</dbReference>
<feature type="transmembrane region" description="Helical" evidence="1">
    <location>
        <begin position="89"/>
        <end position="109"/>
    </location>
</feature>
<reference evidence="2 3" key="1">
    <citation type="submission" date="2020-01" db="EMBL/GenBank/DDBJ databases">
        <authorList>
            <person name="Kim M.K."/>
        </authorList>
    </citation>
    <scope>NUCLEOTIDE SEQUENCE [LARGE SCALE GENOMIC DNA]</scope>
    <source>
        <strain evidence="2 3">172606-1</strain>
    </source>
</reference>
<organism evidence="2 3">
    <name type="scientific">Rhodocytophaga rosea</name>
    <dbReference type="NCBI Taxonomy" id="2704465"/>
    <lineage>
        <taxon>Bacteria</taxon>
        <taxon>Pseudomonadati</taxon>
        <taxon>Bacteroidota</taxon>
        <taxon>Cytophagia</taxon>
        <taxon>Cytophagales</taxon>
        <taxon>Rhodocytophagaceae</taxon>
        <taxon>Rhodocytophaga</taxon>
    </lineage>
</organism>
<keyword evidence="3" id="KW-1185">Reference proteome</keyword>
<feature type="transmembrane region" description="Helical" evidence="1">
    <location>
        <begin position="241"/>
        <end position="260"/>
    </location>
</feature>
<dbReference type="KEGG" id="rhoz:GXP67_27030"/>
<keyword evidence="1" id="KW-0812">Transmembrane</keyword>
<feature type="transmembrane region" description="Helical" evidence="1">
    <location>
        <begin position="272"/>
        <end position="294"/>
    </location>
</feature>
<dbReference type="InterPro" id="IPR022134">
    <property type="entry name" value="DUF3667"/>
</dbReference>
<evidence type="ECO:0000256" key="1">
    <source>
        <dbReference type="SAM" id="Phobius"/>
    </source>
</evidence>
<dbReference type="AlphaFoldDB" id="A0A6C0GQ30"/>
<evidence type="ECO:0000313" key="3">
    <source>
        <dbReference type="Proteomes" id="UP000480178"/>
    </source>
</evidence>
<name>A0A6C0GQ30_9BACT</name>